<accession>A0A0F7C1Q4</accession>
<reference evidence="1" key="1">
    <citation type="submission" date="2015-03" db="EMBL/GenBank/DDBJ databases">
        <title>MIGS Cultured Bacterial/Archaeal sample from Brevibacillus laterosporus.</title>
        <authorList>
            <person name="Zeng D."/>
            <person name="Zhu L."/>
            <person name="Dong G."/>
            <person name="Ye W."/>
            <person name="Ren D."/>
            <person name="Wu L."/>
            <person name="Xu J."/>
            <person name="Li G."/>
            <person name="Guo L."/>
        </authorList>
    </citation>
    <scope>NUCLEOTIDE SEQUENCE</scope>
    <source>
        <strain evidence="1">B9</strain>
        <plasmid evidence="1">unnamed2</plasmid>
    </source>
</reference>
<keyword evidence="1" id="KW-0614">Plasmid</keyword>
<geneLocation type="plasmid" evidence="1">
    <name>unnamed2</name>
</geneLocation>
<evidence type="ECO:0000313" key="1">
    <source>
        <dbReference type="EMBL" id="AKF96152.1"/>
    </source>
</evidence>
<name>A0A0F7C1Q4_BRELA</name>
<sequence>MEAFLSAARDGLNRDQRSRPTEGIISVGFFFLQKGNKKVLESCNISQISPSKLMKQAKINGYIQAEELIE</sequence>
<dbReference type="EMBL" id="CP011076">
    <property type="protein sequence ID" value="AKF96152.1"/>
    <property type="molecule type" value="Genomic_DNA"/>
</dbReference>
<organism evidence="1">
    <name type="scientific">Brevibacillus laterosporus</name>
    <name type="common">Bacillus laterosporus</name>
    <dbReference type="NCBI Taxonomy" id="1465"/>
    <lineage>
        <taxon>Bacteria</taxon>
        <taxon>Bacillati</taxon>
        <taxon>Bacillota</taxon>
        <taxon>Bacilli</taxon>
        <taxon>Bacillales</taxon>
        <taxon>Paenibacillaceae</taxon>
        <taxon>Brevibacillus</taxon>
    </lineage>
</organism>
<gene>
    <name evidence="1" type="ORF">EX87_21645</name>
</gene>
<proteinExistence type="predicted"/>
<protein>
    <submittedName>
        <fullName evidence="1">Uncharacterized protein</fullName>
    </submittedName>
</protein>
<dbReference type="AlphaFoldDB" id="A0A0F7C1Q4"/>